<dbReference type="SMART" id="SM00460">
    <property type="entry name" value="TGc"/>
    <property type="match status" value="1"/>
</dbReference>
<dbReference type="InterPro" id="IPR002931">
    <property type="entry name" value="Transglutaminase-like"/>
</dbReference>
<feature type="domain" description="Transglutaminase-like" evidence="1">
    <location>
        <begin position="261"/>
        <end position="322"/>
    </location>
</feature>
<proteinExistence type="predicted"/>
<name>A0A347WFN2_9PROT</name>
<organism evidence="2 3">
    <name type="scientific">Komagataeibacter saccharivorans</name>
    <dbReference type="NCBI Taxonomy" id="265959"/>
    <lineage>
        <taxon>Bacteria</taxon>
        <taxon>Pseudomonadati</taxon>
        <taxon>Pseudomonadota</taxon>
        <taxon>Alphaproteobacteria</taxon>
        <taxon>Acetobacterales</taxon>
        <taxon>Acetobacteraceae</taxon>
        <taxon>Komagataeibacter</taxon>
    </lineage>
</organism>
<dbReference type="Gene3D" id="3.10.620.30">
    <property type="match status" value="1"/>
</dbReference>
<evidence type="ECO:0000259" key="1">
    <source>
        <dbReference type="SMART" id="SM00460"/>
    </source>
</evidence>
<sequence>MPTGPQFEDRYRTIDEDRILEAIMLLGWAFSEPSDTIRLAARQALDRWIQQGLGVRITRGGQRLFDPVEVVFHLKNAGRLGHDDFWSRHYVTTSRRLVQELPTHPPGRITVSMNRRFSLRAVTPGRTLRLRMPLPLAERCHDLDIQPFTTHDGGTCIVTDGRMERHIRAGDTDHAWLGARISFVPAEAASDDSVTDPALYLKSGEGLIRITDRISSLSRRLAGNQSPRLAVLTFWNFILDTFLSGPVHYDQIPADTPLDWVLDNGCCDCHLASSFLVALCRARGIPARLVSGNFLYPHSPTMHYWAEVRMDDSGWRPFDFMSWDLSCGGQEIDWRQYFFGRVDARVISQCLPRSCTGPVGISIPPDWRVIQTAEEGGVKIDLVAGDGCSLHTDHITVETTENAKKETPVYSMAK</sequence>
<dbReference type="Proteomes" id="UP000264120">
    <property type="component" value="Chromosome"/>
</dbReference>
<dbReference type="SUPFAM" id="SSF54001">
    <property type="entry name" value="Cysteine proteinases"/>
    <property type="match status" value="1"/>
</dbReference>
<keyword evidence="3" id="KW-1185">Reference proteome</keyword>
<dbReference type="EMBL" id="CP023036">
    <property type="protein sequence ID" value="AXY23675.1"/>
    <property type="molecule type" value="Genomic_DNA"/>
</dbReference>
<dbReference type="InterPro" id="IPR038765">
    <property type="entry name" value="Papain-like_cys_pep_sf"/>
</dbReference>
<dbReference type="OrthoDB" id="9804023at2"/>
<dbReference type="PANTHER" id="PTHR33490">
    <property type="entry name" value="BLR5614 PROTEIN-RELATED"/>
    <property type="match status" value="1"/>
</dbReference>
<evidence type="ECO:0000313" key="2">
    <source>
        <dbReference type="EMBL" id="AXY23675.1"/>
    </source>
</evidence>
<dbReference type="Pfam" id="PF01841">
    <property type="entry name" value="Transglut_core"/>
    <property type="match status" value="1"/>
</dbReference>
<dbReference type="KEGG" id="ksc:CD178_02931"/>
<accession>A0A347WFN2</accession>
<protein>
    <submittedName>
        <fullName evidence="2">Transglutaminase-like superfamily protein</fullName>
    </submittedName>
</protein>
<reference evidence="2 3" key="1">
    <citation type="submission" date="2017-08" db="EMBL/GenBank/DDBJ databases">
        <title>Complete genome sequence of Gluconacetobacter saccharivorans CV1 isolated from Fermented Vinegar.</title>
        <authorList>
            <person name="Kim S.-Y."/>
        </authorList>
    </citation>
    <scope>NUCLEOTIDE SEQUENCE [LARGE SCALE GENOMIC DNA]</scope>
    <source>
        <strain evidence="2 3">CV1</strain>
    </source>
</reference>
<evidence type="ECO:0000313" key="3">
    <source>
        <dbReference type="Proteomes" id="UP000264120"/>
    </source>
</evidence>
<gene>
    <name evidence="2" type="ORF">CD178_02931</name>
</gene>
<dbReference type="AlphaFoldDB" id="A0A347WFN2"/>